<proteinExistence type="predicted"/>
<keyword evidence="3" id="KW-1185">Reference proteome</keyword>
<reference evidence="2 3" key="1">
    <citation type="journal article" date="2014" name="Genome Announc.">
        <title>Genome Sequence of Pseudomonas sp. Strain P482, a Tomato Rhizosphere Isolate with Broad-Spectrum Antimicrobial Activity.</title>
        <authorList>
            <person name="Krzyzanowska D.M."/>
            <person name="Ossowicki A."/>
            <person name="Jafra S."/>
        </authorList>
    </citation>
    <scope>NUCLEOTIDE SEQUENCE [LARGE SCALE GENOMIC DNA]</scope>
    <source>
        <strain evidence="2 3">P482</strain>
    </source>
</reference>
<organism evidence="2 3">
    <name type="scientific">Pseudomonas donghuensis</name>
    <dbReference type="NCBI Taxonomy" id="1163398"/>
    <lineage>
        <taxon>Bacteria</taxon>
        <taxon>Pseudomonadati</taxon>
        <taxon>Pseudomonadota</taxon>
        <taxon>Gammaproteobacteria</taxon>
        <taxon>Pseudomonadales</taxon>
        <taxon>Pseudomonadaceae</taxon>
        <taxon>Pseudomonas</taxon>
    </lineage>
</organism>
<dbReference type="Pfam" id="PF03594">
    <property type="entry name" value="BenE"/>
    <property type="match status" value="1"/>
</dbReference>
<sequence>MAGPLVIIFQAAHSAQLSAAELSSWVWAISIGSGLLGVIPQPVATGATGWQGRGGRLIRSAWLCHRRSSPPGAGPRSGSGAGGR</sequence>
<accession>A0AAQ0IN05</accession>
<evidence type="ECO:0000256" key="1">
    <source>
        <dbReference type="SAM" id="MobiDB-lite"/>
    </source>
</evidence>
<protein>
    <submittedName>
        <fullName evidence="2">Benzoate/H(+) symporter BenE family transporter</fullName>
    </submittedName>
</protein>
<dbReference type="GO" id="GO:0042925">
    <property type="term" value="F:benzoate transmembrane transporter activity"/>
    <property type="evidence" value="ECO:0007669"/>
    <property type="project" value="InterPro"/>
</dbReference>
<dbReference type="AlphaFoldDB" id="A0AAQ0IN05"/>
<gene>
    <name evidence="2" type="ORF">BV82_00570</name>
</gene>
<name>A0AAQ0IN05_9PSED</name>
<dbReference type="EMBL" id="CP071706">
    <property type="protein sequence ID" value="QWE81207.1"/>
    <property type="molecule type" value="Genomic_DNA"/>
</dbReference>
<evidence type="ECO:0000313" key="3">
    <source>
        <dbReference type="Proteomes" id="UP000027121"/>
    </source>
</evidence>
<dbReference type="Proteomes" id="UP000027121">
    <property type="component" value="Chromosome"/>
</dbReference>
<dbReference type="GO" id="GO:0016020">
    <property type="term" value="C:membrane"/>
    <property type="evidence" value="ECO:0007669"/>
    <property type="project" value="InterPro"/>
</dbReference>
<evidence type="ECO:0000313" key="2">
    <source>
        <dbReference type="EMBL" id="QWE81207.1"/>
    </source>
</evidence>
<feature type="compositionally biased region" description="Gly residues" evidence="1">
    <location>
        <begin position="75"/>
        <end position="84"/>
    </location>
</feature>
<reference evidence="2 3" key="2">
    <citation type="journal article" date="2016" name="Front. Microbiol.">
        <title>When Genome-Based Approach Meets the 'Old but Good': Revealing Genes Involved in the Antibacterial Activity of Pseudomonas sp. P482 against Soft Rot Pathogens.</title>
        <authorList>
            <person name="Krzyzanowska D.M."/>
            <person name="Ossowicki A."/>
            <person name="Rajewska M."/>
            <person name="Maciag T."/>
            <person name="Jablonska M."/>
            <person name="Obuchowski M."/>
            <person name="Heeb S."/>
            <person name="Jafra S."/>
        </authorList>
    </citation>
    <scope>NUCLEOTIDE SEQUENCE [LARGE SCALE GENOMIC DNA]</scope>
    <source>
        <strain evidence="2 3">P482</strain>
    </source>
</reference>
<feature type="region of interest" description="Disordered" evidence="1">
    <location>
        <begin position="65"/>
        <end position="84"/>
    </location>
</feature>
<dbReference type="InterPro" id="IPR004711">
    <property type="entry name" value="Benzoate_Transporter"/>
</dbReference>
<dbReference type="KEGG" id="pdw:BV82_00570"/>